<evidence type="ECO:0000313" key="4">
    <source>
        <dbReference type="Proteomes" id="UP000235598"/>
    </source>
</evidence>
<dbReference type="EMBL" id="JAFBCP010000001">
    <property type="protein sequence ID" value="MBM7816545.1"/>
    <property type="molecule type" value="Genomic_DNA"/>
</dbReference>
<evidence type="ECO:0000313" key="2">
    <source>
        <dbReference type="EMBL" id="MBM7816545.1"/>
    </source>
</evidence>
<accession>A0A2N6VL09</accession>
<dbReference type="RefSeq" id="WP_102239362.1">
    <property type="nucleotide sequence ID" value="NZ_BAAAIM010000004.1"/>
</dbReference>
<comment type="caution">
    <text evidence="3">The sequence shown here is derived from an EMBL/GenBank/DDBJ whole genome shotgun (WGS) entry which is preliminary data.</text>
</comment>
<gene>
    <name evidence="3" type="ORF">CJ199_10145</name>
    <name evidence="2" type="ORF">JOE56_001239</name>
</gene>
<dbReference type="Proteomes" id="UP000809290">
    <property type="component" value="Unassembled WGS sequence"/>
</dbReference>
<feature type="transmembrane region" description="Helical" evidence="1">
    <location>
        <begin position="118"/>
        <end position="140"/>
    </location>
</feature>
<protein>
    <submittedName>
        <fullName evidence="2">Cytochrome bd-type quinol oxidase subunit 2</fullName>
    </submittedName>
</protein>
<dbReference type="Proteomes" id="UP000235598">
    <property type="component" value="Unassembled WGS sequence"/>
</dbReference>
<keyword evidence="1" id="KW-1133">Transmembrane helix</keyword>
<dbReference type="OrthoDB" id="9834036at2"/>
<dbReference type="AlphaFoldDB" id="A0A2N6VL09"/>
<feature type="transmembrane region" description="Helical" evidence="1">
    <location>
        <begin position="17"/>
        <end position="40"/>
    </location>
</feature>
<reference evidence="3 4" key="1">
    <citation type="submission" date="2017-09" db="EMBL/GenBank/DDBJ databases">
        <title>Bacterial strain isolated from the female urinary microbiota.</title>
        <authorList>
            <person name="Thomas-White K."/>
            <person name="Kumar N."/>
            <person name="Forster S."/>
            <person name="Putonti C."/>
            <person name="Lawley T."/>
            <person name="Wolfe A.J."/>
        </authorList>
    </citation>
    <scope>NUCLEOTIDE SEQUENCE [LARGE SCALE GENOMIC DNA]</scope>
    <source>
        <strain evidence="3 4">UMB1301</strain>
    </source>
</reference>
<keyword evidence="5" id="KW-1185">Reference proteome</keyword>
<evidence type="ECO:0000256" key="1">
    <source>
        <dbReference type="SAM" id="Phobius"/>
    </source>
</evidence>
<feature type="transmembrane region" description="Helical" evidence="1">
    <location>
        <begin position="87"/>
        <end position="106"/>
    </location>
</feature>
<evidence type="ECO:0000313" key="5">
    <source>
        <dbReference type="Proteomes" id="UP000809290"/>
    </source>
</evidence>
<organism evidence="3 4">
    <name type="scientific">Brevibacterium paucivorans</name>
    <dbReference type="NCBI Taxonomy" id="170994"/>
    <lineage>
        <taxon>Bacteria</taxon>
        <taxon>Bacillati</taxon>
        <taxon>Actinomycetota</taxon>
        <taxon>Actinomycetes</taxon>
        <taxon>Micrococcales</taxon>
        <taxon>Brevibacteriaceae</taxon>
        <taxon>Brevibacterium</taxon>
    </lineage>
</organism>
<keyword evidence="1" id="KW-0812">Transmembrane</keyword>
<dbReference type="EMBL" id="PNHK01000004">
    <property type="protein sequence ID" value="PMD04718.1"/>
    <property type="molecule type" value="Genomic_DNA"/>
</dbReference>
<keyword evidence="1" id="KW-0472">Membrane</keyword>
<name>A0A2N6VL09_9MICO</name>
<feature type="transmembrane region" description="Helical" evidence="1">
    <location>
        <begin position="46"/>
        <end position="66"/>
    </location>
</feature>
<evidence type="ECO:0000313" key="3">
    <source>
        <dbReference type="EMBL" id="PMD04718.1"/>
    </source>
</evidence>
<reference evidence="2 5" key="2">
    <citation type="submission" date="2021-01" db="EMBL/GenBank/DDBJ databases">
        <title>Sequencing the genomes of 1000 actinobacteria strains.</title>
        <authorList>
            <person name="Klenk H.-P."/>
        </authorList>
    </citation>
    <scope>NUCLEOTIDE SEQUENCE [LARGE SCALE GENOMIC DNA]</scope>
    <source>
        <strain evidence="2 5">DSM 13657</strain>
    </source>
</reference>
<proteinExistence type="predicted"/>
<sequence>MTNYANPRWTSEQQVPLLWIILYLGCLLMGLVLAALTMPWPGDRVLAVRVAFGTMLVLCLVLLAIASWWQTKLLRELRRVSPSPWRWIALLAAVVAVVLVLTWATGVQAEASEMLVSLGIWMLTAVLLVPAISVGTHALVKILAARTPDAPTR</sequence>